<dbReference type="InterPro" id="IPR001867">
    <property type="entry name" value="OmpR/PhoB-type_DNA-bd"/>
</dbReference>
<dbReference type="Pfam" id="PF00072">
    <property type="entry name" value="Response_reg"/>
    <property type="match status" value="1"/>
</dbReference>
<evidence type="ECO:0000256" key="2">
    <source>
        <dbReference type="ARBA" id="ARBA00022490"/>
    </source>
</evidence>
<dbReference type="OrthoDB" id="8544854at2"/>
<evidence type="ECO:0000256" key="8">
    <source>
        <dbReference type="PROSITE-ProRule" id="PRU00169"/>
    </source>
</evidence>
<dbReference type="GO" id="GO:0032993">
    <property type="term" value="C:protein-DNA complex"/>
    <property type="evidence" value="ECO:0007669"/>
    <property type="project" value="TreeGrafter"/>
</dbReference>
<proteinExistence type="predicted"/>
<dbReference type="InterPro" id="IPR058124">
    <property type="entry name" value="CpxR-like_REC"/>
</dbReference>
<comment type="caution">
    <text evidence="12">The sequence shown here is derived from an EMBL/GenBank/DDBJ whole genome shotgun (WGS) entry which is preliminary data.</text>
</comment>
<keyword evidence="6 9" id="KW-0238">DNA-binding</keyword>
<evidence type="ECO:0000256" key="4">
    <source>
        <dbReference type="ARBA" id="ARBA00023012"/>
    </source>
</evidence>
<evidence type="ECO:0000313" key="12">
    <source>
        <dbReference type="EMBL" id="TFW73138.1"/>
    </source>
</evidence>
<keyword evidence="13" id="KW-1185">Reference proteome</keyword>
<keyword evidence="7" id="KW-0804">Transcription</keyword>
<dbReference type="CDD" id="cd17623">
    <property type="entry name" value="REC_OmpR_CpxR"/>
    <property type="match status" value="1"/>
</dbReference>
<dbReference type="InterPro" id="IPR001789">
    <property type="entry name" value="Sig_transdc_resp-reg_receiver"/>
</dbReference>
<dbReference type="Gene3D" id="3.40.50.2300">
    <property type="match status" value="1"/>
</dbReference>
<dbReference type="Gene3D" id="1.10.10.10">
    <property type="entry name" value="Winged helix-like DNA-binding domain superfamily/Winged helix DNA-binding domain"/>
    <property type="match status" value="1"/>
</dbReference>
<feature type="domain" description="OmpR/PhoB-type" evidence="11">
    <location>
        <begin position="129"/>
        <end position="228"/>
    </location>
</feature>
<keyword evidence="3 8" id="KW-0597">Phosphoprotein</keyword>
<comment type="subcellular location">
    <subcellularLocation>
        <location evidence="1">Cytoplasm</location>
    </subcellularLocation>
</comment>
<dbReference type="AlphaFoldDB" id="A0A4Y9VUW6"/>
<dbReference type="GO" id="GO:0006355">
    <property type="term" value="P:regulation of DNA-templated transcription"/>
    <property type="evidence" value="ECO:0007669"/>
    <property type="project" value="InterPro"/>
</dbReference>
<evidence type="ECO:0000259" key="10">
    <source>
        <dbReference type="PROSITE" id="PS50110"/>
    </source>
</evidence>
<accession>A0A4Y9VUW6</accession>
<dbReference type="CDD" id="cd00383">
    <property type="entry name" value="trans_reg_C"/>
    <property type="match status" value="1"/>
</dbReference>
<dbReference type="PROSITE" id="PS50110">
    <property type="entry name" value="RESPONSE_REGULATORY"/>
    <property type="match status" value="1"/>
</dbReference>
<dbReference type="Pfam" id="PF00486">
    <property type="entry name" value="Trans_reg_C"/>
    <property type="match status" value="1"/>
</dbReference>
<dbReference type="SMART" id="SM00448">
    <property type="entry name" value="REC"/>
    <property type="match status" value="1"/>
</dbReference>
<evidence type="ECO:0000256" key="1">
    <source>
        <dbReference type="ARBA" id="ARBA00004496"/>
    </source>
</evidence>
<dbReference type="RefSeq" id="WP_135276448.1">
    <property type="nucleotide sequence ID" value="NZ_PQVH01000002.1"/>
</dbReference>
<dbReference type="EMBL" id="PQVH01000002">
    <property type="protein sequence ID" value="TFW73138.1"/>
    <property type="molecule type" value="Genomic_DNA"/>
</dbReference>
<feature type="modified residue" description="4-aspartylphosphate" evidence="8">
    <location>
        <position position="52"/>
    </location>
</feature>
<dbReference type="PANTHER" id="PTHR48111:SF39">
    <property type="entry name" value="TRANSCRIPTIONAL REGULATORY PROTEIN CPXR"/>
    <property type="match status" value="1"/>
</dbReference>
<evidence type="ECO:0000256" key="3">
    <source>
        <dbReference type="ARBA" id="ARBA00022553"/>
    </source>
</evidence>
<dbReference type="GO" id="GO:0005829">
    <property type="term" value="C:cytosol"/>
    <property type="evidence" value="ECO:0007669"/>
    <property type="project" value="TreeGrafter"/>
</dbReference>
<evidence type="ECO:0000313" key="13">
    <source>
        <dbReference type="Proteomes" id="UP000297706"/>
    </source>
</evidence>
<protein>
    <submittedName>
        <fullName evidence="12">DNA-binding response regulator</fullName>
    </submittedName>
</protein>
<dbReference type="Gene3D" id="6.10.250.690">
    <property type="match status" value="1"/>
</dbReference>
<sequence>MHKILLIDDDVELTAMLKEFLCTEGFDVTTANDGITGAQLALSNQFDLAVLDVMMPKMNGIETLGLIRKTSHIPVIMLTARGDESDRFFGLELGADDYVPKPCTPRELTARIRAILRRAKPAQDNLQVDSELTVGDLTIWPEQRRVELDGNEINLTSTEFNLLEVLAKNAGHVVSKKELAKLGMGKPLARFDRSIDVHMSSIRQKIGTLKDGRDCIQTVYRMGYQLIKTLPIKSS</sequence>
<gene>
    <name evidence="12" type="ORF">C3Y98_01965</name>
</gene>
<dbReference type="FunFam" id="3.40.50.2300:FF:000001">
    <property type="entry name" value="DNA-binding response regulator PhoB"/>
    <property type="match status" value="1"/>
</dbReference>
<name>A0A4Y9VUW6_9PROT</name>
<dbReference type="SMART" id="SM00862">
    <property type="entry name" value="Trans_reg_C"/>
    <property type="match status" value="1"/>
</dbReference>
<dbReference type="GO" id="GO:0000156">
    <property type="term" value="F:phosphorelay response regulator activity"/>
    <property type="evidence" value="ECO:0007669"/>
    <property type="project" value="TreeGrafter"/>
</dbReference>
<evidence type="ECO:0000256" key="5">
    <source>
        <dbReference type="ARBA" id="ARBA00023015"/>
    </source>
</evidence>
<dbReference type="GO" id="GO:0000976">
    <property type="term" value="F:transcription cis-regulatory region binding"/>
    <property type="evidence" value="ECO:0007669"/>
    <property type="project" value="TreeGrafter"/>
</dbReference>
<keyword evidence="2" id="KW-0963">Cytoplasm</keyword>
<feature type="domain" description="Response regulatory" evidence="10">
    <location>
        <begin position="3"/>
        <end position="116"/>
    </location>
</feature>
<dbReference type="Proteomes" id="UP000297706">
    <property type="component" value="Unassembled WGS sequence"/>
</dbReference>
<feature type="DNA-binding region" description="OmpR/PhoB-type" evidence="9">
    <location>
        <begin position="129"/>
        <end position="228"/>
    </location>
</feature>
<evidence type="ECO:0000256" key="9">
    <source>
        <dbReference type="PROSITE-ProRule" id="PRU01091"/>
    </source>
</evidence>
<dbReference type="PROSITE" id="PS51755">
    <property type="entry name" value="OMPR_PHOB"/>
    <property type="match status" value="1"/>
</dbReference>
<evidence type="ECO:0000256" key="6">
    <source>
        <dbReference type="ARBA" id="ARBA00023125"/>
    </source>
</evidence>
<dbReference type="SUPFAM" id="SSF52172">
    <property type="entry name" value="CheY-like"/>
    <property type="match status" value="1"/>
</dbReference>
<dbReference type="InterPro" id="IPR036388">
    <property type="entry name" value="WH-like_DNA-bd_sf"/>
</dbReference>
<dbReference type="PANTHER" id="PTHR48111">
    <property type="entry name" value="REGULATOR OF RPOS"/>
    <property type="match status" value="1"/>
</dbReference>
<evidence type="ECO:0000256" key="7">
    <source>
        <dbReference type="ARBA" id="ARBA00023163"/>
    </source>
</evidence>
<keyword evidence="4" id="KW-0902">Two-component regulatory system</keyword>
<evidence type="ECO:0000259" key="11">
    <source>
        <dbReference type="PROSITE" id="PS51755"/>
    </source>
</evidence>
<dbReference type="InterPro" id="IPR039420">
    <property type="entry name" value="WalR-like"/>
</dbReference>
<dbReference type="InterPro" id="IPR011006">
    <property type="entry name" value="CheY-like_superfamily"/>
</dbReference>
<reference evidence="12 13" key="1">
    <citation type="submission" date="2018-02" db="EMBL/GenBank/DDBJ databases">
        <title>A novel lanthanide dependent methylotroph, Methylotenera sp. La3113.</title>
        <authorList>
            <person name="Lv H."/>
            <person name="Tani A."/>
        </authorList>
    </citation>
    <scope>NUCLEOTIDE SEQUENCE [LARGE SCALE GENOMIC DNA]</scope>
    <source>
        <strain evidence="12 13">La3113</strain>
    </source>
</reference>
<organism evidence="12 13">
    <name type="scientific">Methylotenera oryzisoli</name>
    <dbReference type="NCBI Taxonomy" id="2080758"/>
    <lineage>
        <taxon>Bacteria</taxon>
        <taxon>Pseudomonadati</taxon>
        <taxon>Pseudomonadota</taxon>
        <taxon>Betaproteobacteria</taxon>
        <taxon>Nitrosomonadales</taxon>
        <taxon>Methylophilaceae</taxon>
        <taxon>Methylotenera</taxon>
    </lineage>
</organism>
<keyword evidence="5" id="KW-0805">Transcription regulation</keyword>